<evidence type="ECO:0000256" key="1">
    <source>
        <dbReference type="SAM" id="Coils"/>
    </source>
</evidence>
<protein>
    <submittedName>
        <fullName evidence="6">Replication region DNA-binding N-term</fullName>
    </submittedName>
</protein>
<dbReference type="InterPro" id="IPR021104">
    <property type="entry name" value="KfrA_DNA-bd_N"/>
</dbReference>
<dbReference type="Pfam" id="PF11740">
    <property type="entry name" value="KfrA_N"/>
    <property type="match status" value="1"/>
</dbReference>
<dbReference type="GO" id="GO:0003677">
    <property type="term" value="F:DNA binding"/>
    <property type="evidence" value="ECO:0007669"/>
    <property type="project" value="UniProtKB-KW"/>
</dbReference>
<keyword evidence="6" id="KW-0238">DNA-binding</keyword>
<feature type="domain" description="KfrA N-terminal DNA-binding" evidence="3">
    <location>
        <begin position="6"/>
        <end position="112"/>
    </location>
</feature>
<keyword evidence="1" id="KW-0175">Coiled coil</keyword>
<reference evidence="6" key="1">
    <citation type="submission" date="2019-02" db="EMBL/GenBank/DDBJ databases">
        <authorList>
            <person name="Gruber-Vodicka R. H."/>
            <person name="Seah K. B. B."/>
        </authorList>
    </citation>
    <scope>NUCLEOTIDE SEQUENCE</scope>
    <source>
        <strain evidence="5">BECK_BY1</strain>
        <strain evidence="4">BECK_BY2</strain>
        <strain evidence="6">BECK_BY3</strain>
    </source>
</reference>
<dbReference type="AlphaFoldDB" id="A0A450ZE39"/>
<accession>A0A450ZE39</accession>
<gene>
    <name evidence="5" type="ORF">BECKTUN1418D_GA0071000_100444</name>
    <name evidence="4" type="ORF">BECKTUN1418E_GA0071001_100453</name>
    <name evidence="6" type="ORF">BECKTUN1418F_GA0071002_100453</name>
</gene>
<feature type="coiled-coil region" evidence="1">
    <location>
        <begin position="71"/>
        <end position="171"/>
    </location>
</feature>
<dbReference type="EMBL" id="CAADFX010000004">
    <property type="protein sequence ID" value="VFK51047.1"/>
    <property type="molecule type" value="Genomic_DNA"/>
</dbReference>
<feature type="region of interest" description="Disordered" evidence="2">
    <location>
        <begin position="184"/>
        <end position="229"/>
    </location>
</feature>
<evidence type="ECO:0000313" key="5">
    <source>
        <dbReference type="EMBL" id="VFK51047.1"/>
    </source>
</evidence>
<name>A0A450ZE39_9GAMM</name>
<dbReference type="EMBL" id="CAADFV010000004">
    <property type="protein sequence ID" value="VFK50810.1"/>
    <property type="molecule type" value="Genomic_DNA"/>
</dbReference>
<organism evidence="6">
    <name type="scientific">Candidatus Kentrum sp. TUN</name>
    <dbReference type="NCBI Taxonomy" id="2126343"/>
    <lineage>
        <taxon>Bacteria</taxon>
        <taxon>Pseudomonadati</taxon>
        <taxon>Pseudomonadota</taxon>
        <taxon>Gammaproteobacteria</taxon>
        <taxon>Candidatus Kentrum</taxon>
    </lineage>
</organism>
<evidence type="ECO:0000256" key="2">
    <source>
        <dbReference type="SAM" id="MobiDB-lite"/>
    </source>
</evidence>
<evidence type="ECO:0000259" key="3">
    <source>
        <dbReference type="Pfam" id="PF11740"/>
    </source>
</evidence>
<evidence type="ECO:0000313" key="4">
    <source>
        <dbReference type="EMBL" id="VFK50810.1"/>
    </source>
</evidence>
<sequence length="229" mass="26211">MPIDVTKKGIWQVAETLARENKVPTTMNIRSRLGGGSPHMIASHLADWKTEYMEEDEALFHTDWELQSLRRKALEQEQMELIAEIERLDADLQRSREEAIDNTEALNTERKAHQSIKSHSERWYQQLKDLQDIAEKLTTENQALKVEVAALKEQAARSEELKDQMEKLQNDLTGLVGGMGVQKNATQSVNTKSKARKKVIPEKRPEVQQKTFPPSFGVAQKVGKPKVRW</sequence>
<dbReference type="EMBL" id="CAADFY010000004">
    <property type="protein sequence ID" value="VFK52027.1"/>
    <property type="molecule type" value="Genomic_DNA"/>
</dbReference>
<evidence type="ECO:0000313" key="6">
    <source>
        <dbReference type="EMBL" id="VFK52027.1"/>
    </source>
</evidence>
<proteinExistence type="predicted"/>